<dbReference type="Pfam" id="PF01052">
    <property type="entry name" value="FliMN_C"/>
    <property type="match status" value="1"/>
</dbReference>
<dbReference type="PANTHER" id="PTHR30034">
    <property type="entry name" value="FLAGELLAR MOTOR SWITCH PROTEIN FLIM"/>
    <property type="match status" value="1"/>
</dbReference>
<keyword evidence="5" id="KW-1003">Cell membrane</keyword>
<keyword evidence="13" id="KW-1185">Reference proteome</keyword>
<keyword evidence="6" id="KW-0145">Chemotaxis</keyword>
<dbReference type="InterPro" id="IPR028976">
    <property type="entry name" value="CheC-like_sf"/>
</dbReference>
<gene>
    <name evidence="12" type="ORF">EubceDRAFT1_0691</name>
</gene>
<evidence type="ECO:0000256" key="9">
    <source>
        <dbReference type="ARBA" id="ARBA00023143"/>
    </source>
</evidence>
<keyword evidence="7" id="KW-0283">Flagellar rotation</keyword>
<keyword evidence="12" id="KW-0969">Cilium</keyword>
<evidence type="ECO:0000256" key="5">
    <source>
        <dbReference type="ARBA" id="ARBA00022475"/>
    </source>
</evidence>
<dbReference type="SUPFAM" id="SSF103039">
    <property type="entry name" value="CheC-like"/>
    <property type="match status" value="1"/>
</dbReference>
<dbReference type="Proteomes" id="UP000005753">
    <property type="component" value="Chromosome"/>
</dbReference>
<evidence type="ECO:0000259" key="11">
    <source>
        <dbReference type="Pfam" id="PF01052"/>
    </source>
</evidence>
<dbReference type="HOGENOM" id="CLU_052646_0_0_9"/>
<dbReference type="PIRSF" id="PIRSF002888">
    <property type="entry name" value="FliM"/>
    <property type="match status" value="1"/>
</dbReference>
<keyword evidence="9" id="KW-0975">Bacterial flagellum</keyword>
<dbReference type="GO" id="GO:0009425">
    <property type="term" value="C:bacterial-type flagellum basal body"/>
    <property type="evidence" value="ECO:0007669"/>
    <property type="project" value="UniProtKB-SubCell"/>
</dbReference>
<dbReference type="Pfam" id="PF02154">
    <property type="entry name" value="FliM"/>
    <property type="match status" value="1"/>
</dbReference>
<evidence type="ECO:0000313" key="13">
    <source>
        <dbReference type="Proteomes" id="UP000005753"/>
    </source>
</evidence>
<protein>
    <recommendedName>
        <fullName evidence="4">Flagellar motor switch protein FliM</fullName>
    </recommendedName>
</protein>
<dbReference type="Gene3D" id="2.30.330.10">
    <property type="entry name" value="SpoA-like"/>
    <property type="match status" value="1"/>
</dbReference>
<dbReference type="GO" id="GO:0050918">
    <property type="term" value="P:positive chemotaxis"/>
    <property type="evidence" value="ECO:0007669"/>
    <property type="project" value="TreeGrafter"/>
</dbReference>
<organism evidence="12 13">
    <name type="scientific">Eubacterium cellulosolvens (strain ATCC 43171 / JCM 9499 / 6)</name>
    <name type="common">Cillobacterium cellulosolvens</name>
    <dbReference type="NCBI Taxonomy" id="633697"/>
    <lineage>
        <taxon>Bacteria</taxon>
        <taxon>Bacillati</taxon>
        <taxon>Bacillota</taxon>
        <taxon>Clostridia</taxon>
        <taxon>Eubacteriales</taxon>
        <taxon>Eubacteriaceae</taxon>
        <taxon>Eubacterium</taxon>
    </lineage>
</organism>
<feature type="domain" description="Flagellar motor switch protein FliN-like C-terminal" evidence="11">
    <location>
        <begin position="262"/>
        <end position="332"/>
    </location>
</feature>
<dbReference type="GO" id="GO:0003774">
    <property type="term" value="F:cytoskeletal motor activity"/>
    <property type="evidence" value="ECO:0007669"/>
    <property type="project" value="InterPro"/>
</dbReference>
<keyword evidence="12" id="KW-0282">Flagellum</keyword>
<evidence type="ECO:0000256" key="6">
    <source>
        <dbReference type="ARBA" id="ARBA00022500"/>
    </source>
</evidence>
<reference evidence="12 13" key="1">
    <citation type="submission" date="2010-08" db="EMBL/GenBank/DDBJ databases">
        <authorList>
            <consortium name="US DOE Joint Genome Institute (JGI-PGF)"/>
            <person name="Lucas S."/>
            <person name="Copeland A."/>
            <person name="Lapidus A."/>
            <person name="Cheng J.-F."/>
            <person name="Bruce D."/>
            <person name="Goodwin L."/>
            <person name="Pitluck S."/>
            <person name="Land M.L."/>
            <person name="Hauser L."/>
            <person name="Chang Y.-J."/>
            <person name="Anderson I.J."/>
            <person name="Johnson E."/>
            <person name="Mulhopadhyay B."/>
            <person name="Kyrpides N."/>
            <person name="Woyke T.J."/>
        </authorList>
    </citation>
    <scope>NUCLEOTIDE SEQUENCE [LARGE SCALE GENOMIC DNA]</scope>
    <source>
        <strain evidence="12 13">6</strain>
    </source>
</reference>
<dbReference type="SUPFAM" id="SSF101801">
    <property type="entry name" value="Surface presentation of antigens (SPOA)"/>
    <property type="match status" value="1"/>
</dbReference>
<dbReference type="PRINTS" id="PR00955">
    <property type="entry name" value="FLGMOTORFLIM"/>
</dbReference>
<comment type="similarity">
    <text evidence="3">Belongs to the FliM family.</text>
</comment>
<sequence length="368" mass="41957">MADVLSQSQIDALLQSMKGSPDDPPEVEEEPVVEPEDDYNKYDFYSPRKFTKEKLKLLRSIFENYARILTSQVNGIFRTMTDITVMELRESRYYEYVNSFHENDCMTIIDTVMPEKGKFSVPMMIYVTPGLILTLMSHMLGGGEQVISTEENYRYSDVEMSLYKRILEYIIHALGDGFSNYLTVDFRPQKVEENPSMIQEVGLDETVVLVHLNVDVTGIASEKIRICIPGTLLEQIFRTIDNRKHIARGFTYSNNSEVIMSHLKETKFPLTAQLGTVRLTMEDLYRLQVGDVIDMNKSKDATLSLFVGKQPWFKGTMGVHHKNIAIEICERIEEEEVEAIRPSGLEEDDEGLKELAASVSGIDDGSME</sequence>
<evidence type="ECO:0000256" key="8">
    <source>
        <dbReference type="ARBA" id="ARBA00023136"/>
    </source>
</evidence>
<dbReference type="PANTHER" id="PTHR30034:SF6">
    <property type="entry name" value="YOP PROTEINS TRANSLOCATION PROTEIN Q"/>
    <property type="match status" value="1"/>
</dbReference>
<name>I5ARV7_EUBC6</name>
<evidence type="ECO:0000313" key="12">
    <source>
        <dbReference type="EMBL" id="EIM56530.1"/>
    </source>
</evidence>
<comment type="subcellular location">
    <subcellularLocation>
        <location evidence="1">Bacterial flagellum basal body</location>
    </subcellularLocation>
    <subcellularLocation>
        <location evidence="2">Cell membrane</location>
        <topology evidence="2">Peripheral membrane protein</topology>
    </subcellularLocation>
</comment>
<feature type="compositionally biased region" description="Acidic residues" evidence="10">
    <location>
        <begin position="23"/>
        <end position="34"/>
    </location>
</feature>
<evidence type="ECO:0000256" key="7">
    <source>
        <dbReference type="ARBA" id="ARBA00022779"/>
    </source>
</evidence>
<dbReference type="GO" id="GO:0005886">
    <property type="term" value="C:plasma membrane"/>
    <property type="evidence" value="ECO:0007669"/>
    <property type="project" value="UniProtKB-SubCell"/>
</dbReference>
<dbReference type="EMBL" id="CM001487">
    <property type="protein sequence ID" value="EIM56530.1"/>
    <property type="molecule type" value="Genomic_DNA"/>
</dbReference>
<accession>I5ARV7</accession>
<keyword evidence="8" id="KW-0472">Membrane</keyword>
<dbReference type="InterPro" id="IPR036429">
    <property type="entry name" value="SpoA-like_sf"/>
</dbReference>
<dbReference type="AlphaFoldDB" id="I5ARV7"/>
<keyword evidence="12" id="KW-0966">Cell projection</keyword>
<proteinExistence type="inferred from homology"/>
<dbReference type="OrthoDB" id="9806941at2"/>
<dbReference type="STRING" id="633697.EubceDRAFT1_0691"/>
<feature type="region of interest" description="Disordered" evidence="10">
    <location>
        <begin position="14"/>
        <end position="34"/>
    </location>
</feature>
<dbReference type="CDD" id="cd17908">
    <property type="entry name" value="FliM"/>
    <property type="match status" value="1"/>
</dbReference>
<dbReference type="GO" id="GO:0071978">
    <property type="term" value="P:bacterial-type flagellum-dependent swarming motility"/>
    <property type="evidence" value="ECO:0007669"/>
    <property type="project" value="TreeGrafter"/>
</dbReference>
<evidence type="ECO:0000256" key="2">
    <source>
        <dbReference type="ARBA" id="ARBA00004202"/>
    </source>
</evidence>
<dbReference type="eggNOG" id="COG1868">
    <property type="taxonomic scope" value="Bacteria"/>
</dbReference>
<evidence type="ECO:0000256" key="4">
    <source>
        <dbReference type="ARBA" id="ARBA00021898"/>
    </source>
</evidence>
<feature type="region of interest" description="Disordered" evidence="10">
    <location>
        <begin position="342"/>
        <end position="368"/>
    </location>
</feature>
<dbReference type="Gene3D" id="3.40.1550.10">
    <property type="entry name" value="CheC-like"/>
    <property type="match status" value="1"/>
</dbReference>
<evidence type="ECO:0000256" key="3">
    <source>
        <dbReference type="ARBA" id="ARBA00011049"/>
    </source>
</evidence>
<reference evidence="12 13" key="2">
    <citation type="submission" date="2012-02" db="EMBL/GenBank/DDBJ databases">
        <title>Improved High-Quality Draft sequence of Eubacterium cellulosolvens 6.</title>
        <authorList>
            <consortium name="US DOE Joint Genome Institute"/>
            <person name="Lucas S."/>
            <person name="Han J."/>
            <person name="Lapidus A."/>
            <person name="Cheng J.-F."/>
            <person name="Goodwin L."/>
            <person name="Pitluck S."/>
            <person name="Peters L."/>
            <person name="Mikhailova N."/>
            <person name="Gu W."/>
            <person name="Detter J.C."/>
            <person name="Han C."/>
            <person name="Tapia R."/>
            <person name="Land M."/>
            <person name="Hauser L."/>
            <person name="Kyrpides N."/>
            <person name="Ivanova N."/>
            <person name="Pagani I."/>
            <person name="Johnson E."/>
            <person name="Mukhopadhyay B."/>
            <person name="Anderson I."/>
            <person name="Woyke T."/>
        </authorList>
    </citation>
    <scope>NUCLEOTIDE SEQUENCE [LARGE SCALE GENOMIC DNA]</scope>
    <source>
        <strain evidence="12 13">6</strain>
    </source>
</reference>
<dbReference type="InterPro" id="IPR001543">
    <property type="entry name" value="FliN-like_C"/>
</dbReference>
<dbReference type="InterPro" id="IPR001689">
    <property type="entry name" value="Flag_FliM"/>
</dbReference>
<evidence type="ECO:0000256" key="1">
    <source>
        <dbReference type="ARBA" id="ARBA00004117"/>
    </source>
</evidence>
<evidence type="ECO:0000256" key="10">
    <source>
        <dbReference type="SAM" id="MobiDB-lite"/>
    </source>
</evidence>